<dbReference type="InterPro" id="IPR013783">
    <property type="entry name" value="Ig-like_fold"/>
</dbReference>
<dbReference type="PANTHER" id="PTHR23268">
    <property type="entry name" value="T-CELL RECEPTOR BETA CHAIN"/>
    <property type="match status" value="1"/>
</dbReference>
<feature type="signal peptide" evidence="2">
    <location>
        <begin position="1"/>
        <end position="21"/>
    </location>
</feature>
<evidence type="ECO:0000313" key="4">
    <source>
        <dbReference type="Ensembl" id="ENSAMEP00000035646.1"/>
    </source>
</evidence>
<dbReference type="PANTHER" id="PTHR23268:SF101">
    <property type="entry name" value="T CELL RECEPTOR BETA VARIABLE 9"/>
    <property type="match status" value="1"/>
</dbReference>
<proteinExistence type="predicted"/>
<organism evidence="4 5">
    <name type="scientific">Ailuropoda melanoleuca</name>
    <name type="common">Giant panda</name>
    <dbReference type="NCBI Taxonomy" id="9646"/>
    <lineage>
        <taxon>Eukaryota</taxon>
        <taxon>Metazoa</taxon>
        <taxon>Chordata</taxon>
        <taxon>Craniata</taxon>
        <taxon>Vertebrata</taxon>
        <taxon>Euteleostomi</taxon>
        <taxon>Mammalia</taxon>
        <taxon>Eutheria</taxon>
        <taxon>Laurasiatheria</taxon>
        <taxon>Carnivora</taxon>
        <taxon>Caniformia</taxon>
        <taxon>Ursidae</taxon>
        <taxon>Ailuropoda</taxon>
    </lineage>
</organism>
<reference evidence="4" key="3">
    <citation type="submission" date="2025-09" db="UniProtKB">
        <authorList>
            <consortium name="Ensembl"/>
        </authorList>
    </citation>
    <scope>IDENTIFICATION</scope>
</reference>
<dbReference type="InterPro" id="IPR050413">
    <property type="entry name" value="TCR_beta_variable"/>
</dbReference>
<dbReference type="Ensembl" id="ENSAMET00000044156.1">
    <property type="protein sequence ID" value="ENSAMEP00000035646.1"/>
    <property type="gene ID" value="ENSAMEG00000025419.1"/>
</dbReference>
<dbReference type="InterPro" id="IPR007110">
    <property type="entry name" value="Ig-like_dom"/>
</dbReference>
<dbReference type="Proteomes" id="UP000008912">
    <property type="component" value="Unassembled WGS sequence"/>
</dbReference>
<keyword evidence="5" id="KW-1185">Reference proteome</keyword>
<dbReference type="GeneTree" id="ENSGT00940000154270"/>
<reference evidence="4" key="2">
    <citation type="submission" date="2025-08" db="UniProtKB">
        <authorList>
            <consortium name="Ensembl"/>
        </authorList>
    </citation>
    <scope>IDENTIFICATION</scope>
</reference>
<feature type="domain" description="Ig-like" evidence="3">
    <location>
        <begin position="18"/>
        <end position="110"/>
    </location>
</feature>
<feature type="chain" id="PRO_5031478771" description="Ig-like domain-containing protein" evidence="2">
    <location>
        <begin position="22"/>
        <end position="169"/>
    </location>
</feature>
<dbReference type="SUPFAM" id="SSF48726">
    <property type="entry name" value="Immunoglobulin"/>
    <property type="match status" value="1"/>
</dbReference>
<dbReference type="AlphaFoldDB" id="A0A7N5K6H9"/>
<evidence type="ECO:0000256" key="1">
    <source>
        <dbReference type="ARBA" id="ARBA00022859"/>
    </source>
</evidence>
<accession>A0A7N5K6H9</accession>
<protein>
    <recommendedName>
        <fullName evidence="3">Ig-like domain-containing protein</fullName>
    </recommendedName>
</protein>
<dbReference type="GO" id="GO:0002376">
    <property type="term" value="P:immune system process"/>
    <property type="evidence" value="ECO:0007669"/>
    <property type="project" value="UniProtKB-KW"/>
</dbReference>
<dbReference type="GO" id="GO:0007166">
    <property type="term" value="P:cell surface receptor signaling pathway"/>
    <property type="evidence" value="ECO:0007669"/>
    <property type="project" value="TreeGrafter"/>
</dbReference>
<reference evidence="4 5" key="1">
    <citation type="journal article" date="2010" name="Nature">
        <title>The sequence and de novo assembly of the giant panda genome.</title>
        <authorList>
            <person name="Li R."/>
            <person name="Fan W."/>
            <person name="Tian G."/>
            <person name="Zhu H."/>
            <person name="He L."/>
            <person name="Cai J."/>
            <person name="Huang Q."/>
            <person name="Cai Q."/>
            <person name="Li B."/>
            <person name="Bai Y."/>
            <person name="Zhang Z."/>
            <person name="Zhang Y."/>
            <person name="Wang W."/>
            <person name="Li J."/>
            <person name="Wei F."/>
            <person name="Li H."/>
            <person name="Jian M."/>
            <person name="Li J."/>
            <person name="Zhang Z."/>
            <person name="Nielsen R."/>
            <person name="Li D."/>
            <person name="Gu W."/>
            <person name="Yang Z."/>
            <person name="Xuan Z."/>
            <person name="Ryder O.A."/>
            <person name="Leung F.C."/>
            <person name="Zhou Y."/>
            <person name="Cao J."/>
            <person name="Sun X."/>
            <person name="Fu Y."/>
            <person name="Fang X."/>
            <person name="Guo X."/>
            <person name="Wang B."/>
            <person name="Hou R."/>
            <person name="Shen F."/>
            <person name="Mu B."/>
            <person name="Ni P."/>
            <person name="Lin R."/>
            <person name="Qian W."/>
            <person name="Wang G."/>
            <person name="Yu C."/>
            <person name="Nie W."/>
            <person name="Wang J."/>
            <person name="Wu Z."/>
            <person name="Liang H."/>
            <person name="Min J."/>
            <person name="Wu Q."/>
            <person name="Cheng S."/>
            <person name="Ruan J."/>
            <person name="Wang M."/>
            <person name="Shi Z."/>
            <person name="Wen M."/>
            <person name="Liu B."/>
            <person name="Ren X."/>
            <person name="Zheng H."/>
            <person name="Dong D."/>
            <person name="Cook K."/>
            <person name="Shan G."/>
            <person name="Zhang H."/>
            <person name="Kosiol C."/>
            <person name="Xie X."/>
            <person name="Lu Z."/>
            <person name="Zheng H."/>
            <person name="Li Y."/>
            <person name="Steiner C.C."/>
            <person name="Lam T.T."/>
            <person name="Lin S."/>
            <person name="Zhang Q."/>
            <person name="Li G."/>
            <person name="Tian J."/>
            <person name="Gong T."/>
            <person name="Liu H."/>
            <person name="Zhang D."/>
            <person name="Fang L."/>
            <person name="Ye C."/>
            <person name="Zhang J."/>
            <person name="Hu W."/>
            <person name="Xu A."/>
            <person name="Ren Y."/>
            <person name="Zhang G."/>
            <person name="Bruford M.W."/>
            <person name="Li Q."/>
            <person name="Ma L."/>
            <person name="Guo Y."/>
            <person name="An N."/>
            <person name="Hu Y."/>
            <person name="Zheng Y."/>
            <person name="Shi Y."/>
            <person name="Li Z."/>
            <person name="Liu Q."/>
            <person name="Chen Y."/>
            <person name="Zhao J."/>
            <person name="Qu N."/>
            <person name="Zhao S."/>
            <person name="Tian F."/>
            <person name="Wang X."/>
            <person name="Wang H."/>
            <person name="Xu L."/>
            <person name="Liu X."/>
            <person name="Vinar T."/>
            <person name="Wang Y."/>
            <person name="Lam T.W."/>
            <person name="Yiu S.M."/>
            <person name="Liu S."/>
            <person name="Zhang H."/>
            <person name="Li D."/>
            <person name="Huang Y."/>
            <person name="Wang X."/>
            <person name="Yang G."/>
            <person name="Jiang Z."/>
            <person name="Wang J."/>
            <person name="Qin N."/>
            <person name="Li L."/>
            <person name="Li J."/>
            <person name="Bolund L."/>
            <person name="Kristiansen K."/>
            <person name="Wong G.K."/>
            <person name="Olson M."/>
            <person name="Zhang X."/>
            <person name="Li S."/>
            <person name="Yang H."/>
            <person name="Wang J."/>
            <person name="Wang J."/>
        </authorList>
    </citation>
    <scope>NUCLEOTIDE SEQUENCE [LARGE SCALE GENOMIC DNA]</scope>
</reference>
<dbReference type="InParanoid" id="A0A7N5K6H9"/>
<evidence type="ECO:0000256" key="2">
    <source>
        <dbReference type="SAM" id="SignalP"/>
    </source>
</evidence>
<evidence type="ECO:0000313" key="5">
    <source>
        <dbReference type="Proteomes" id="UP000008912"/>
    </source>
</evidence>
<sequence>VGSRLLCCVALCLLGAGPVESEVTQTPRHLIKTRGQKATLRCSPVSGHLSVYWYQQVLGQGPQERGKIPEWFSAQQFSDYSSQQDMTLLEPGDSALYLCASSLAQPCTIGSQLYKNLPPPSPPAQEVMARVAWPAVVARALGKQTGLSQTLILLLTCVACLNARRNHAR</sequence>
<name>A0A7N5K6H9_AILME</name>
<dbReference type="Gene3D" id="2.60.40.10">
    <property type="entry name" value="Immunoglobulins"/>
    <property type="match status" value="1"/>
</dbReference>
<dbReference type="GO" id="GO:0005886">
    <property type="term" value="C:plasma membrane"/>
    <property type="evidence" value="ECO:0007669"/>
    <property type="project" value="TreeGrafter"/>
</dbReference>
<dbReference type="InterPro" id="IPR036179">
    <property type="entry name" value="Ig-like_dom_sf"/>
</dbReference>
<evidence type="ECO:0000259" key="3">
    <source>
        <dbReference type="PROSITE" id="PS50835"/>
    </source>
</evidence>
<dbReference type="PROSITE" id="PS50835">
    <property type="entry name" value="IG_LIKE"/>
    <property type="match status" value="1"/>
</dbReference>
<keyword evidence="1" id="KW-0391">Immunity</keyword>
<keyword evidence="2" id="KW-0732">Signal</keyword>